<dbReference type="Proteomes" id="UP000054805">
    <property type="component" value="Unassembled WGS sequence"/>
</dbReference>
<gene>
    <name evidence="1" type="ORF">T4B_9457</name>
</gene>
<accession>A0A0V1H254</accession>
<evidence type="ECO:0000313" key="2">
    <source>
        <dbReference type="Proteomes" id="UP000054805"/>
    </source>
</evidence>
<evidence type="ECO:0000313" key="1">
    <source>
        <dbReference type="EMBL" id="KRZ04727.1"/>
    </source>
</evidence>
<name>A0A0V1H254_TRIPS</name>
<dbReference type="AlphaFoldDB" id="A0A0V1H254"/>
<dbReference type="EMBL" id="JYDS01000486">
    <property type="protein sequence ID" value="KRZ04727.1"/>
    <property type="molecule type" value="Genomic_DNA"/>
</dbReference>
<organism evidence="1 2">
    <name type="scientific">Trichinella pseudospiralis</name>
    <name type="common">Parasitic roundworm</name>
    <dbReference type="NCBI Taxonomy" id="6337"/>
    <lineage>
        <taxon>Eukaryota</taxon>
        <taxon>Metazoa</taxon>
        <taxon>Ecdysozoa</taxon>
        <taxon>Nematoda</taxon>
        <taxon>Enoplea</taxon>
        <taxon>Dorylaimia</taxon>
        <taxon>Trichinellida</taxon>
        <taxon>Trichinellidae</taxon>
        <taxon>Trichinella</taxon>
    </lineage>
</organism>
<sequence>MFNSSYGSLGFFLFVFWRKNSVSLVHVRCTYLIVLLTQNARLLDRSVALALATWWLAQQSSSVQGPLQQPVSPISPQVVFQESFQGTPSTQSIGWVVYCWNIPPLARLNLSYYLLHTVRCKGLQLSWISFDPT</sequence>
<comment type="caution">
    <text evidence="1">The sequence shown here is derived from an EMBL/GenBank/DDBJ whole genome shotgun (WGS) entry which is preliminary data.</text>
</comment>
<proteinExistence type="predicted"/>
<protein>
    <submittedName>
        <fullName evidence="1">Uncharacterized protein</fullName>
    </submittedName>
</protein>
<keyword evidence="2" id="KW-1185">Reference proteome</keyword>
<reference evidence="1 2" key="1">
    <citation type="submission" date="2015-01" db="EMBL/GenBank/DDBJ databases">
        <title>Evolution of Trichinella species and genotypes.</title>
        <authorList>
            <person name="Korhonen P.K."/>
            <person name="Edoardo P."/>
            <person name="Giuseppe L.R."/>
            <person name="Gasser R.B."/>
        </authorList>
    </citation>
    <scope>NUCLEOTIDE SEQUENCE [LARGE SCALE GENOMIC DNA]</scope>
    <source>
        <strain evidence="1">ISS588</strain>
    </source>
</reference>